<dbReference type="Gene3D" id="3.60.21.40">
    <property type="entry name" value="GpdQ, catalytic alpha/beta sandwich domain"/>
    <property type="match status" value="1"/>
</dbReference>
<dbReference type="InterPro" id="IPR032285">
    <property type="entry name" value="Metallophos_N"/>
</dbReference>
<proteinExistence type="predicted"/>
<dbReference type="Pfam" id="PF00149">
    <property type="entry name" value="Metallophos"/>
    <property type="match status" value="1"/>
</dbReference>
<reference evidence="4 5" key="1">
    <citation type="submission" date="2018-09" db="EMBL/GenBank/DDBJ databases">
        <title>Novel species of Cryobacterium.</title>
        <authorList>
            <person name="Liu Q."/>
            <person name="Xin Y.-H."/>
        </authorList>
    </citation>
    <scope>NUCLEOTIDE SEQUENCE [LARGE SCALE GENOMIC DNA]</scope>
    <source>
        <strain evidence="4 5">Hh39</strain>
    </source>
</reference>
<dbReference type="SUPFAM" id="SSF49464">
    <property type="entry name" value="Carboxypeptidase regulatory domain-like"/>
    <property type="match status" value="1"/>
</dbReference>
<dbReference type="Pfam" id="PF13360">
    <property type="entry name" value="PQQ_2"/>
    <property type="match status" value="2"/>
</dbReference>
<dbReference type="InterPro" id="IPR029052">
    <property type="entry name" value="Metallo-depent_PP-like"/>
</dbReference>
<dbReference type="PANTHER" id="PTHR34512:SF30">
    <property type="entry name" value="OUTER MEMBRANE PROTEIN ASSEMBLY FACTOR BAMB"/>
    <property type="match status" value="1"/>
</dbReference>
<name>A0A3A5MK79_9MICO</name>
<gene>
    <name evidence="4" type="ORF">D6T64_15925</name>
</gene>
<evidence type="ECO:0008006" key="6">
    <source>
        <dbReference type="Google" id="ProtNLM"/>
    </source>
</evidence>
<accession>A0A3A5MK79</accession>
<dbReference type="GO" id="GO:0016787">
    <property type="term" value="F:hydrolase activity"/>
    <property type="evidence" value="ECO:0007669"/>
    <property type="project" value="InterPro"/>
</dbReference>
<feature type="domain" description="Pyrrolo-quinoline quinone repeat" evidence="2">
    <location>
        <begin position="317"/>
        <end position="464"/>
    </location>
</feature>
<dbReference type="SMART" id="SM00564">
    <property type="entry name" value="PQQ"/>
    <property type="match status" value="4"/>
</dbReference>
<dbReference type="Gene3D" id="2.130.10.10">
    <property type="entry name" value="YVTN repeat-like/Quinoprotein amine dehydrogenase"/>
    <property type="match status" value="2"/>
</dbReference>
<dbReference type="InterPro" id="IPR042283">
    <property type="entry name" value="GpdQ_catalytic"/>
</dbReference>
<dbReference type="SUPFAM" id="SSF56300">
    <property type="entry name" value="Metallo-dependent phosphatases"/>
    <property type="match status" value="1"/>
</dbReference>
<dbReference type="SUPFAM" id="SSF50998">
    <property type="entry name" value="Quinoprotein alcohol dehydrogenase-like"/>
    <property type="match status" value="2"/>
</dbReference>
<sequence length="705" mass="76127">MHGTVLNEAGLPLPGIVVSDGLQVTRTDDDGNFQIDEPRGFVFVTRPAGWRTDRWYVDATEADPVFTLTADRIQMPFRFAHLTDTHLGSGAGYPQPVEIGTGERLSQVFRDIASAHPKLAAFVVTGDLTDRGLPEQFADFVAATTATELTVHSIPGNHDHLVPEPTDLISRNGYAIHSGEPRHYESFLGPRWYSFDLPGLHVVAMDWFTHELGLDHETQNVWLRADLDAIDPGMPWIMLCHDQPWRSILDGLPRAPIATFSGHRHTSRVVSTGATLHVNTPPAMFGGVDNSPATYRIVEWDGERITIDSQRTYPPRSDVRSLRANTVQSRWSRTTPAIGQRTPFIITGGRVVVPVAVDDEARGSLAAYDAGSGEPLWQAGLDSPLRSAPVTAGTTAIISSAVSGTTWAHDPATGETLWRRPTSDPLRRFGFYAPTLVDGLVLIGDQAALRALDQRTGETVWERSDIAPYQIFVTLSAPVVDRSGMAGSTPTVFWAGFPEPRTPIRLDPKTGETVLSPGIESADDLFRVLASGAGLPIRTPVVDPASGDLIATGVTSVFRRSATDSEMRWSYPTSVPWNPVSVDLSSHGALVVDVGGAVALLDLETGDQLWRTEVGAVSDECFLTYRRSPHPLFAAATIVGDRVLIPALDGDIVTLDALSGAVLGRFATEIPVLAPLVVHDDTAVALHRDGRLVAYPLAAFGGSLS</sequence>
<feature type="domain" description="Pyrrolo-quinoline quinone repeat" evidence="2">
    <location>
        <begin position="596"/>
        <end position="695"/>
    </location>
</feature>
<organism evidence="4 5">
    <name type="scientific">Cryobacterium melibiosiphilum</name>
    <dbReference type="NCBI Taxonomy" id="995039"/>
    <lineage>
        <taxon>Bacteria</taxon>
        <taxon>Bacillati</taxon>
        <taxon>Actinomycetota</taxon>
        <taxon>Actinomycetes</taxon>
        <taxon>Micrococcales</taxon>
        <taxon>Microbacteriaceae</taxon>
        <taxon>Cryobacterium</taxon>
    </lineage>
</organism>
<evidence type="ECO:0000313" key="5">
    <source>
        <dbReference type="Proteomes" id="UP000272015"/>
    </source>
</evidence>
<dbReference type="EMBL" id="QZVS01000091">
    <property type="protein sequence ID" value="RJT87233.1"/>
    <property type="molecule type" value="Genomic_DNA"/>
</dbReference>
<feature type="domain" description="Calcineurin-like phosphoesterase" evidence="1">
    <location>
        <begin position="77"/>
        <end position="246"/>
    </location>
</feature>
<dbReference type="RefSeq" id="WP_119975659.1">
    <property type="nucleotide sequence ID" value="NZ_JBHSQA010000008.1"/>
</dbReference>
<evidence type="ECO:0000259" key="1">
    <source>
        <dbReference type="Pfam" id="PF00149"/>
    </source>
</evidence>
<dbReference type="InterPro" id="IPR011047">
    <property type="entry name" value="Quinoprotein_ADH-like_sf"/>
</dbReference>
<dbReference type="Pfam" id="PF16371">
    <property type="entry name" value="MetallophosN"/>
    <property type="match status" value="1"/>
</dbReference>
<dbReference type="InterPro" id="IPR002372">
    <property type="entry name" value="PQQ_rpt_dom"/>
</dbReference>
<dbReference type="InterPro" id="IPR008969">
    <property type="entry name" value="CarboxyPept-like_regulatory"/>
</dbReference>
<evidence type="ECO:0000313" key="4">
    <source>
        <dbReference type="EMBL" id="RJT87233.1"/>
    </source>
</evidence>
<dbReference type="Proteomes" id="UP000272015">
    <property type="component" value="Unassembled WGS sequence"/>
</dbReference>
<dbReference type="InterPro" id="IPR004843">
    <property type="entry name" value="Calcineurin-like_PHP"/>
</dbReference>
<dbReference type="OrthoDB" id="9780884at2"/>
<dbReference type="AlphaFoldDB" id="A0A3A5MK79"/>
<comment type="caution">
    <text evidence="4">The sequence shown here is derived from an EMBL/GenBank/DDBJ whole genome shotgun (WGS) entry which is preliminary data.</text>
</comment>
<protein>
    <recommendedName>
        <fullName evidence="6">Calcineurin-like phosphoesterase domain-containing protein</fullName>
    </recommendedName>
</protein>
<evidence type="ECO:0000259" key="2">
    <source>
        <dbReference type="Pfam" id="PF13360"/>
    </source>
</evidence>
<evidence type="ECO:0000259" key="3">
    <source>
        <dbReference type="Pfam" id="PF16371"/>
    </source>
</evidence>
<dbReference type="InterPro" id="IPR015943">
    <property type="entry name" value="WD40/YVTN_repeat-like_dom_sf"/>
</dbReference>
<dbReference type="PANTHER" id="PTHR34512">
    <property type="entry name" value="CELL SURFACE PROTEIN"/>
    <property type="match status" value="1"/>
</dbReference>
<feature type="domain" description="Calcineurin-like phosphoesterase N-terminal" evidence="3">
    <location>
        <begin position="5"/>
        <end position="53"/>
    </location>
</feature>
<dbReference type="InterPro" id="IPR018391">
    <property type="entry name" value="PQQ_b-propeller_rpt"/>
</dbReference>
<keyword evidence="5" id="KW-1185">Reference proteome</keyword>